<gene>
    <name evidence="1" type="ORF">IFO66_19970</name>
</gene>
<proteinExistence type="predicted"/>
<comment type="caution">
    <text evidence="1">The sequence shown here is derived from an EMBL/GenBank/DDBJ whole genome shotgun (WGS) entry which is preliminary data.</text>
</comment>
<dbReference type="SUPFAM" id="SSF53850">
    <property type="entry name" value="Periplasmic binding protein-like II"/>
    <property type="match status" value="1"/>
</dbReference>
<dbReference type="EMBL" id="JACYTN010000024">
    <property type="protein sequence ID" value="MBD8500566.1"/>
    <property type="molecule type" value="Genomic_DNA"/>
</dbReference>
<sequence>MEQVRLSYRHLLASLIVCFFALLLSGCARTEKVSTWPREHKTLGKEAAPQEITIWAYSENYMQLVEQFEKNHQGVKVHIKRVNYHDHVNVYREALVSGKTPDVMEVDHMALGEFSVIEGLVDLKGEGFLEDKLKNTMSIPLLKSGHSLDNERLFALPISTSPLLTYYRKDIMEKYGYPSEPEELAKYLESEERLLAMAIRLRQEGIYMMQDVSNPLDWAESAIPLFDNMYMFNRNNVHIARAFELSQKLKESGLALNVPLRTKAGKEAVRSGKQAMVYLGTWGEKRLKEIAPETKGLWRATKLPLGTYGFSDGTYFMMPKMSNNKQLAWEFMKYVYEHMDQDGLVAAHLPSRLQLLEHNSRSEFLGGQHANELYVKLTNHIVEYRPTPFDVDMEEKYQARRQQAIDGNSKPYETLSSIEHAINAEVRQSRKILMDMMSVRR</sequence>
<keyword evidence="2" id="KW-1185">Reference proteome</keyword>
<dbReference type="Pfam" id="PF13416">
    <property type="entry name" value="SBP_bac_8"/>
    <property type="match status" value="1"/>
</dbReference>
<organism evidence="1 2">
    <name type="scientific">Paenibacillus arenosi</name>
    <dbReference type="NCBI Taxonomy" id="2774142"/>
    <lineage>
        <taxon>Bacteria</taxon>
        <taxon>Bacillati</taxon>
        <taxon>Bacillota</taxon>
        <taxon>Bacilli</taxon>
        <taxon>Bacillales</taxon>
        <taxon>Paenibacillaceae</taxon>
        <taxon>Paenibacillus</taxon>
    </lineage>
</organism>
<dbReference type="InterPro" id="IPR050490">
    <property type="entry name" value="Bact_solute-bd_prot1"/>
</dbReference>
<dbReference type="PROSITE" id="PS51257">
    <property type="entry name" value="PROKAR_LIPOPROTEIN"/>
    <property type="match status" value="1"/>
</dbReference>
<evidence type="ECO:0000313" key="2">
    <source>
        <dbReference type="Proteomes" id="UP000634529"/>
    </source>
</evidence>
<dbReference type="RefSeq" id="WP_192026848.1">
    <property type="nucleotide sequence ID" value="NZ_JACYTN010000024.1"/>
</dbReference>
<name>A0ABR9B2H1_9BACL</name>
<dbReference type="Proteomes" id="UP000634529">
    <property type="component" value="Unassembled WGS sequence"/>
</dbReference>
<dbReference type="PANTHER" id="PTHR43649:SF12">
    <property type="entry name" value="DIACETYLCHITOBIOSE BINDING PROTEIN DASA"/>
    <property type="match status" value="1"/>
</dbReference>
<accession>A0ABR9B2H1</accession>
<dbReference type="PANTHER" id="PTHR43649">
    <property type="entry name" value="ARABINOSE-BINDING PROTEIN-RELATED"/>
    <property type="match status" value="1"/>
</dbReference>
<evidence type="ECO:0000313" key="1">
    <source>
        <dbReference type="EMBL" id="MBD8500566.1"/>
    </source>
</evidence>
<dbReference type="InterPro" id="IPR006059">
    <property type="entry name" value="SBP"/>
</dbReference>
<protein>
    <submittedName>
        <fullName evidence="1">Carbohydrate ABC transporter substrate-binding protein</fullName>
    </submittedName>
</protein>
<dbReference type="Gene3D" id="3.40.190.10">
    <property type="entry name" value="Periplasmic binding protein-like II"/>
    <property type="match status" value="1"/>
</dbReference>
<reference evidence="1 2" key="1">
    <citation type="submission" date="2020-09" db="EMBL/GenBank/DDBJ databases">
        <title>Paenibacillus sp. CAU 1523 isolated from sand of Haeundae Beach.</title>
        <authorList>
            <person name="Kim W."/>
        </authorList>
    </citation>
    <scope>NUCLEOTIDE SEQUENCE [LARGE SCALE GENOMIC DNA]</scope>
    <source>
        <strain evidence="1 2">CAU 1523</strain>
    </source>
</reference>